<dbReference type="Proteomes" id="UP000247476">
    <property type="component" value="Unassembled WGS sequence"/>
</dbReference>
<evidence type="ECO:0000256" key="1">
    <source>
        <dbReference type="ARBA" id="ARBA00022448"/>
    </source>
</evidence>
<evidence type="ECO:0000313" key="6">
    <source>
        <dbReference type="Proteomes" id="UP000247476"/>
    </source>
</evidence>
<dbReference type="CDD" id="cd03230">
    <property type="entry name" value="ABC_DR_subfamily_A"/>
    <property type="match status" value="1"/>
</dbReference>
<dbReference type="InterPro" id="IPR003439">
    <property type="entry name" value="ABC_transporter-like_ATP-bd"/>
</dbReference>
<dbReference type="Gene3D" id="3.40.50.300">
    <property type="entry name" value="P-loop containing nucleotide triphosphate hydrolases"/>
    <property type="match status" value="1"/>
</dbReference>
<keyword evidence="3 5" id="KW-0067">ATP-binding</keyword>
<keyword evidence="1" id="KW-0813">Transport</keyword>
<organism evidence="5 6">
    <name type="scientific">Paenibacillus flagellatus</name>
    <dbReference type="NCBI Taxonomy" id="2211139"/>
    <lineage>
        <taxon>Bacteria</taxon>
        <taxon>Bacillati</taxon>
        <taxon>Bacillota</taxon>
        <taxon>Bacilli</taxon>
        <taxon>Bacillales</taxon>
        <taxon>Paenibacillaceae</taxon>
        <taxon>Paenibacillus</taxon>
    </lineage>
</organism>
<accession>A0A2V5JTV6</accession>
<gene>
    <name evidence="5" type="ORF">DLM86_31610</name>
</gene>
<dbReference type="InterPro" id="IPR003593">
    <property type="entry name" value="AAA+_ATPase"/>
</dbReference>
<dbReference type="OrthoDB" id="2960217at2"/>
<dbReference type="InterPro" id="IPR027417">
    <property type="entry name" value="P-loop_NTPase"/>
</dbReference>
<keyword evidence="2" id="KW-0547">Nucleotide-binding</keyword>
<dbReference type="EMBL" id="QJVJ01000032">
    <property type="protein sequence ID" value="PYI49929.1"/>
    <property type="molecule type" value="Genomic_DNA"/>
</dbReference>
<sequence length="307" mass="34766">MSDTYAIQFNGAGKSFDSFRLGPIDLRVEPGVVVAVVGPNGSGKTTLFQMLLNIVQPDEGVIRIFGEAYGQREVEIKRRIGYVPDSSYAEEAGWRIDELVRFYSHWYPAWSPETWRSLSERFELDPKAKVSLLSKGMKRRLAFSMAVAQSPDLLVLDEPSSGLDPFAWRIMLDEIRQFMADGERTVLIATHTIEEVRRLADYVAFLYDGKLLDYRVKDTLIDDWKTLWIEAAFEEAAELPGVVDVELGPLTRLTSDRASETERALEEAGIAVAKRQQVELDEMLHHMIVAEKRKQAASGRTEGELHR</sequence>
<dbReference type="AlphaFoldDB" id="A0A2V5JTV6"/>
<evidence type="ECO:0000256" key="3">
    <source>
        <dbReference type="ARBA" id="ARBA00022840"/>
    </source>
</evidence>
<dbReference type="PROSITE" id="PS50893">
    <property type="entry name" value="ABC_TRANSPORTER_2"/>
    <property type="match status" value="1"/>
</dbReference>
<dbReference type="PROSITE" id="PS00211">
    <property type="entry name" value="ABC_TRANSPORTER_1"/>
    <property type="match status" value="1"/>
</dbReference>
<dbReference type="GO" id="GO:0005524">
    <property type="term" value="F:ATP binding"/>
    <property type="evidence" value="ECO:0007669"/>
    <property type="project" value="UniProtKB-KW"/>
</dbReference>
<dbReference type="Pfam" id="PF00005">
    <property type="entry name" value="ABC_tran"/>
    <property type="match status" value="1"/>
</dbReference>
<evidence type="ECO:0000313" key="5">
    <source>
        <dbReference type="EMBL" id="PYI49929.1"/>
    </source>
</evidence>
<dbReference type="InterPro" id="IPR017871">
    <property type="entry name" value="ABC_transporter-like_CS"/>
</dbReference>
<dbReference type="InterPro" id="IPR051782">
    <property type="entry name" value="ABC_Transporter_VariousFunc"/>
</dbReference>
<dbReference type="PANTHER" id="PTHR42939:SF3">
    <property type="entry name" value="ABC TRANSPORTER ATP-BINDING COMPONENT"/>
    <property type="match status" value="1"/>
</dbReference>
<protein>
    <submittedName>
        <fullName evidence="5">ABC transporter ATP-binding protein</fullName>
    </submittedName>
</protein>
<dbReference type="SMART" id="SM00382">
    <property type="entry name" value="AAA"/>
    <property type="match status" value="1"/>
</dbReference>
<dbReference type="SUPFAM" id="SSF52540">
    <property type="entry name" value="P-loop containing nucleoside triphosphate hydrolases"/>
    <property type="match status" value="1"/>
</dbReference>
<evidence type="ECO:0000259" key="4">
    <source>
        <dbReference type="PROSITE" id="PS50893"/>
    </source>
</evidence>
<dbReference type="RefSeq" id="WP_110844229.1">
    <property type="nucleotide sequence ID" value="NZ_QJVJ01000032.1"/>
</dbReference>
<proteinExistence type="predicted"/>
<feature type="domain" description="ABC transporter" evidence="4">
    <location>
        <begin position="2"/>
        <end position="233"/>
    </location>
</feature>
<dbReference type="GO" id="GO:0016887">
    <property type="term" value="F:ATP hydrolysis activity"/>
    <property type="evidence" value="ECO:0007669"/>
    <property type="project" value="InterPro"/>
</dbReference>
<comment type="caution">
    <text evidence="5">The sequence shown here is derived from an EMBL/GenBank/DDBJ whole genome shotgun (WGS) entry which is preliminary data.</text>
</comment>
<reference evidence="5 6" key="1">
    <citation type="submission" date="2018-05" db="EMBL/GenBank/DDBJ databases">
        <title>Paenibacillus flagellatus sp. nov., isolated from selenium mineral soil.</title>
        <authorList>
            <person name="Dai X."/>
        </authorList>
    </citation>
    <scope>NUCLEOTIDE SEQUENCE [LARGE SCALE GENOMIC DNA]</scope>
    <source>
        <strain evidence="5 6">DXL2</strain>
    </source>
</reference>
<keyword evidence="6" id="KW-1185">Reference proteome</keyword>
<evidence type="ECO:0000256" key="2">
    <source>
        <dbReference type="ARBA" id="ARBA00022741"/>
    </source>
</evidence>
<name>A0A2V5JTV6_9BACL</name>
<dbReference type="PANTHER" id="PTHR42939">
    <property type="entry name" value="ABC TRANSPORTER ATP-BINDING PROTEIN ALBC-RELATED"/>
    <property type="match status" value="1"/>
</dbReference>